<dbReference type="Pfam" id="PF00560">
    <property type="entry name" value="LRR_1"/>
    <property type="match status" value="2"/>
</dbReference>
<dbReference type="InterPro" id="IPR001611">
    <property type="entry name" value="Leu-rich_rpt"/>
</dbReference>
<dbReference type="PANTHER" id="PTHR48062:SF56">
    <property type="entry name" value="OS04G0647900 PROTEIN"/>
    <property type="match status" value="1"/>
</dbReference>
<comment type="similarity">
    <text evidence="2">Belongs to the RLP family.</text>
</comment>
<reference evidence="11" key="2">
    <citation type="submission" date="2021-12" db="EMBL/GenBank/DDBJ databases">
        <title>Resequencing data analysis of finger millet.</title>
        <authorList>
            <person name="Hatakeyama M."/>
            <person name="Aluri S."/>
            <person name="Balachadran M.T."/>
            <person name="Sivarajan S.R."/>
            <person name="Poveda L."/>
            <person name="Shimizu-Inatsugi R."/>
            <person name="Schlapbach R."/>
            <person name="Sreeman S.M."/>
            <person name="Shimizu K.K."/>
        </authorList>
    </citation>
    <scope>NUCLEOTIDE SEQUENCE</scope>
</reference>
<evidence type="ECO:0000256" key="7">
    <source>
        <dbReference type="ARBA" id="ARBA00022989"/>
    </source>
</evidence>
<dbReference type="Pfam" id="PF13516">
    <property type="entry name" value="LRR_6"/>
    <property type="match status" value="1"/>
</dbReference>
<dbReference type="PANTHER" id="PTHR48062">
    <property type="entry name" value="RECEPTOR-LIKE PROTEIN 14"/>
    <property type="match status" value="1"/>
</dbReference>
<dbReference type="InterPro" id="IPR051502">
    <property type="entry name" value="RLP_Defense_Trigger"/>
</dbReference>
<dbReference type="FunFam" id="3.80.10.10:FF:000111">
    <property type="entry name" value="LRR receptor-like serine/threonine-protein kinase ERECTA"/>
    <property type="match status" value="1"/>
</dbReference>
<keyword evidence="8 10" id="KW-0472">Membrane</keyword>
<keyword evidence="5 10" id="KW-0812">Transmembrane</keyword>
<evidence type="ECO:0000256" key="3">
    <source>
        <dbReference type="ARBA" id="ARBA00022614"/>
    </source>
</evidence>
<sequence>MSTAADTWYLNFTVFSAFHELELLDLSWNSPSLISFEGSDALTKLRYLNLTGNGLGGSYLPFISKFTSLEVLVLNTLYNISGGLPPSGPIPINPSSNLSLSLKTLHFSRNNLSGGISGAFFNASSLIALDVRYNQFMGNLNWVQYLDNIRLLSLGTNMFEGQITTNLCKLQYLRIIDFSRNKLSGSLPACIGDIAFKGDTDGQIFHPLFETQSDSYNTMYDLRGFTFATKRNLYTYGHSFFMLMSGIDLSANMLGGEIPWELGNMSNIKSLNLSYNLFTGPIPATFAGMNEIESLDLSHNNLNGPIPWQLTQLSSLEVFSVAYNNLSGCIPNGGQFSSFGVESYLGNINLHKISEGSRCSPGLGPAEEKDVGDASDDSVLYTISAVSFVLAFWATVAFVIRYAGM</sequence>
<evidence type="ECO:0000313" key="12">
    <source>
        <dbReference type="Proteomes" id="UP001054889"/>
    </source>
</evidence>
<evidence type="ECO:0000256" key="5">
    <source>
        <dbReference type="ARBA" id="ARBA00022692"/>
    </source>
</evidence>
<keyword evidence="4" id="KW-1070">Brassinosteroid signaling pathway</keyword>
<dbReference type="AlphaFoldDB" id="A0AAV5EUN3"/>
<evidence type="ECO:0000256" key="10">
    <source>
        <dbReference type="SAM" id="Phobius"/>
    </source>
</evidence>
<proteinExistence type="inferred from homology"/>
<dbReference type="SUPFAM" id="SSF52058">
    <property type="entry name" value="L domain-like"/>
    <property type="match status" value="1"/>
</dbReference>
<keyword evidence="12" id="KW-1185">Reference proteome</keyword>
<protein>
    <submittedName>
        <fullName evidence="11">Uncharacterized protein</fullName>
    </submittedName>
</protein>
<keyword evidence="6" id="KW-0677">Repeat</keyword>
<dbReference type="Pfam" id="PF13855">
    <property type="entry name" value="LRR_8"/>
    <property type="match status" value="1"/>
</dbReference>
<dbReference type="GO" id="GO:0009742">
    <property type="term" value="P:brassinosteroid mediated signaling pathway"/>
    <property type="evidence" value="ECO:0007669"/>
    <property type="project" value="UniProtKB-KW"/>
</dbReference>
<evidence type="ECO:0000256" key="2">
    <source>
        <dbReference type="ARBA" id="ARBA00009592"/>
    </source>
</evidence>
<reference evidence="11" key="1">
    <citation type="journal article" date="2018" name="DNA Res.">
        <title>Multiple hybrid de novo genome assembly of finger millet, an orphan allotetraploid crop.</title>
        <authorList>
            <person name="Hatakeyama M."/>
            <person name="Aluri S."/>
            <person name="Balachadran M.T."/>
            <person name="Sivarajan S.R."/>
            <person name="Patrignani A."/>
            <person name="Gruter S."/>
            <person name="Poveda L."/>
            <person name="Shimizu-Inatsugi R."/>
            <person name="Baeten J."/>
            <person name="Francoijs K.J."/>
            <person name="Nataraja K.N."/>
            <person name="Reddy Y.A.N."/>
            <person name="Phadnis S."/>
            <person name="Ravikumar R.L."/>
            <person name="Schlapbach R."/>
            <person name="Sreeman S.M."/>
            <person name="Shimizu K.K."/>
        </authorList>
    </citation>
    <scope>NUCLEOTIDE SEQUENCE</scope>
</reference>
<keyword evidence="9" id="KW-0325">Glycoprotein</keyword>
<dbReference type="EMBL" id="BQKI01000079">
    <property type="protein sequence ID" value="GJN26232.1"/>
    <property type="molecule type" value="Genomic_DNA"/>
</dbReference>
<comment type="caution">
    <text evidence="11">The sequence shown here is derived from an EMBL/GenBank/DDBJ whole genome shotgun (WGS) entry which is preliminary data.</text>
</comment>
<dbReference type="Proteomes" id="UP001054889">
    <property type="component" value="Unassembled WGS sequence"/>
</dbReference>
<evidence type="ECO:0000256" key="1">
    <source>
        <dbReference type="ARBA" id="ARBA00004167"/>
    </source>
</evidence>
<evidence type="ECO:0000256" key="4">
    <source>
        <dbReference type="ARBA" id="ARBA00022626"/>
    </source>
</evidence>
<accession>A0AAV5EUN3</accession>
<evidence type="ECO:0000256" key="8">
    <source>
        <dbReference type="ARBA" id="ARBA00023136"/>
    </source>
</evidence>
<dbReference type="GO" id="GO:0016020">
    <property type="term" value="C:membrane"/>
    <property type="evidence" value="ECO:0007669"/>
    <property type="project" value="UniProtKB-SubCell"/>
</dbReference>
<feature type="transmembrane region" description="Helical" evidence="10">
    <location>
        <begin position="379"/>
        <end position="400"/>
    </location>
</feature>
<name>A0AAV5EUN3_ELECO</name>
<evidence type="ECO:0000256" key="6">
    <source>
        <dbReference type="ARBA" id="ARBA00022737"/>
    </source>
</evidence>
<keyword evidence="7 10" id="KW-1133">Transmembrane helix</keyword>
<organism evidence="11 12">
    <name type="scientific">Eleusine coracana subsp. coracana</name>
    <dbReference type="NCBI Taxonomy" id="191504"/>
    <lineage>
        <taxon>Eukaryota</taxon>
        <taxon>Viridiplantae</taxon>
        <taxon>Streptophyta</taxon>
        <taxon>Embryophyta</taxon>
        <taxon>Tracheophyta</taxon>
        <taxon>Spermatophyta</taxon>
        <taxon>Magnoliopsida</taxon>
        <taxon>Liliopsida</taxon>
        <taxon>Poales</taxon>
        <taxon>Poaceae</taxon>
        <taxon>PACMAD clade</taxon>
        <taxon>Chloridoideae</taxon>
        <taxon>Cynodonteae</taxon>
        <taxon>Eleusininae</taxon>
        <taxon>Eleusine</taxon>
    </lineage>
</organism>
<evidence type="ECO:0000313" key="11">
    <source>
        <dbReference type="EMBL" id="GJN26232.1"/>
    </source>
</evidence>
<gene>
    <name evidence="11" type="primary">gb14148</name>
    <name evidence="11" type="ORF">PR202_gb14148</name>
</gene>
<evidence type="ECO:0000256" key="9">
    <source>
        <dbReference type="ARBA" id="ARBA00023180"/>
    </source>
</evidence>
<dbReference type="InterPro" id="IPR032675">
    <property type="entry name" value="LRR_dom_sf"/>
</dbReference>
<comment type="subcellular location">
    <subcellularLocation>
        <location evidence="1">Membrane</location>
        <topology evidence="1">Single-pass membrane protein</topology>
    </subcellularLocation>
</comment>
<keyword evidence="3" id="KW-0433">Leucine-rich repeat</keyword>
<dbReference type="Gene3D" id="3.80.10.10">
    <property type="entry name" value="Ribonuclease Inhibitor"/>
    <property type="match status" value="1"/>
</dbReference>